<keyword evidence="4" id="KW-1185">Reference proteome</keyword>
<organism evidence="3 4">
    <name type="scientific">Rhizobium oryziradicis</name>
    <dbReference type="NCBI Taxonomy" id="1867956"/>
    <lineage>
        <taxon>Bacteria</taxon>
        <taxon>Pseudomonadati</taxon>
        <taxon>Pseudomonadota</taxon>
        <taxon>Alphaproteobacteria</taxon>
        <taxon>Hyphomicrobiales</taxon>
        <taxon>Rhizobiaceae</taxon>
        <taxon>Rhizobium/Agrobacterium group</taxon>
        <taxon>Rhizobium</taxon>
    </lineage>
</organism>
<dbReference type="Pfam" id="PF03432">
    <property type="entry name" value="Relaxase"/>
    <property type="match status" value="1"/>
</dbReference>
<feature type="compositionally biased region" description="Polar residues" evidence="1">
    <location>
        <begin position="333"/>
        <end position="342"/>
    </location>
</feature>
<protein>
    <recommendedName>
        <fullName evidence="2">MobA/VirD2-like nuclease domain-containing protein</fullName>
    </recommendedName>
</protein>
<sequence length="560" mass="62013">MIIKSIRVRTRSGIGRLVRHLRNGADNEAVEFLQGTARDIQDMQADARVHRSTYSVRHWIIAPQEVTTREQFRQTMVFLAAEFGFDPNRAVIIEHTKKRATASATDRHWHVLVCEIDAVTGKTLRSSFDRILHELTARWSEYSFGHSFIPGKHTAAVIRGLRDRGMTCVADRLAAALGTSVELPAEAFSHAQHQEAKRAGFDLASVKLAIQKLVAEAATAAEFETGIRQHGLEIRAGDKRNTWVVVSPDGSVLGALHRLAAERKSAINILMEKVNEHKDSNRTGHSKGHQSYPPPPGSGRGGERTRTSDLATGKNAGSHRTDPSSDRADAPTPGQQQAKPNSQFTRLALTTDQGLQVQRLHAKACELAKANLLRVSDELNRLEVSARADLASTLPKRRYTPEVIAAKANAKRARAEADSAFDRQWQLAESIRNAPKVSWWTYLIGLAAVRSRRIEELQRQLASADDHLWQCRTYAGQCEALQLNAERRADQEHRTAAGAVEARREAAEATLKRVVRARAFLASFPEAADAGLDHVFRRSTPALEDEAISPPPALVPRRTR</sequence>
<evidence type="ECO:0000259" key="2">
    <source>
        <dbReference type="Pfam" id="PF03432"/>
    </source>
</evidence>
<proteinExistence type="predicted"/>
<feature type="compositionally biased region" description="Basic and acidic residues" evidence="1">
    <location>
        <begin position="319"/>
        <end position="329"/>
    </location>
</feature>
<dbReference type="EMBL" id="MKIM01000027">
    <property type="protein sequence ID" value="OLP44448.1"/>
    <property type="molecule type" value="Genomic_DNA"/>
</dbReference>
<evidence type="ECO:0000313" key="3">
    <source>
        <dbReference type="EMBL" id="OLP44448.1"/>
    </source>
</evidence>
<evidence type="ECO:0000256" key="1">
    <source>
        <dbReference type="SAM" id="MobiDB-lite"/>
    </source>
</evidence>
<name>A0A1Q8ZR25_9HYPH</name>
<accession>A0A1Q8ZR25</accession>
<dbReference type="STRING" id="1867956.BJF95_07930"/>
<dbReference type="Proteomes" id="UP000186894">
    <property type="component" value="Unassembled WGS sequence"/>
</dbReference>
<reference evidence="3 4" key="1">
    <citation type="submission" date="2016-09" db="EMBL/GenBank/DDBJ databases">
        <title>Rhizobium oryziradicis sp. nov., isolated from the root of rice.</title>
        <authorList>
            <person name="Zhao J."/>
            <person name="Zhang X."/>
        </authorList>
    </citation>
    <scope>NUCLEOTIDE SEQUENCE [LARGE SCALE GENOMIC DNA]</scope>
    <source>
        <strain evidence="3 4">N19</strain>
    </source>
</reference>
<feature type="region of interest" description="Disordered" evidence="1">
    <location>
        <begin position="279"/>
        <end position="342"/>
    </location>
</feature>
<feature type="domain" description="MobA/VirD2-like nuclease" evidence="2">
    <location>
        <begin position="40"/>
        <end position="130"/>
    </location>
</feature>
<comment type="caution">
    <text evidence="3">The sequence shown here is derived from an EMBL/GenBank/DDBJ whole genome shotgun (WGS) entry which is preliminary data.</text>
</comment>
<dbReference type="InterPro" id="IPR005094">
    <property type="entry name" value="Endonuclease_MobA/VirD2"/>
</dbReference>
<dbReference type="AlphaFoldDB" id="A0A1Q8ZR25"/>
<gene>
    <name evidence="3" type="ORF">BJF95_07930</name>
</gene>
<evidence type="ECO:0000313" key="4">
    <source>
        <dbReference type="Proteomes" id="UP000186894"/>
    </source>
</evidence>